<dbReference type="InterPro" id="IPR000524">
    <property type="entry name" value="Tscrpt_reg_HTH_GntR"/>
</dbReference>
<dbReference type="SUPFAM" id="SSF46785">
    <property type="entry name" value="Winged helix' DNA-binding domain"/>
    <property type="match status" value="2"/>
</dbReference>
<organism evidence="5 6">
    <name type="scientific">Kitasatospora albolonga</name>
    <dbReference type="NCBI Taxonomy" id="68173"/>
    <lineage>
        <taxon>Bacteria</taxon>
        <taxon>Bacillati</taxon>
        <taxon>Actinomycetota</taxon>
        <taxon>Actinomycetes</taxon>
        <taxon>Kitasatosporales</taxon>
        <taxon>Streptomycetaceae</taxon>
        <taxon>Kitasatospora</taxon>
    </lineage>
</organism>
<keyword evidence="2" id="KW-0238">DNA-binding</keyword>
<keyword evidence="1" id="KW-0805">Transcription regulation</keyword>
<keyword evidence="6" id="KW-1185">Reference proteome</keyword>
<dbReference type="PANTHER" id="PTHR44846">
    <property type="entry name" value="MANNOSYL-D-GLYCERATE TRANSPORT/METABOLISM SYSTEM REPRESSOR MNGR-RELATED"/>
    <property type="match status" value="1"/>
</dbReference>
<dbReference type="Pfam" id="PF19462">
    <property type="entry name" value="DUF5999"/>
    <property type="match status" value="1"/>
</dbReference>
<accession>A0ABC8BVJ5</accession>
<dbReference type="InterPro" id="IPR046041">
    <property type="entry name" value="DUF5999"/>
</dbReference>
<evidence type="ECO:0000259" key="4">
    <source>
        <dbReference type="SMART" id="SM00345"/>
    </source>
</evidence>
<dbReference type="EMBL" id="CP020563">
    <property type="protein sequence ID" value="ARF73775.1"/>
    <property type="molecule type" value="Genomic_DNA"/>
</dbReference>
<dbReference type="GO" id="GO:0003677">
    <property type="term" value="F:DNA binding"/>
    <property type="evidence" value="ECO:0007669"/>
    <property type="project" value="UniProtKB-KW"/>
</dbReference>
<feature type="domain" description="HTH gntR-type" evidence="4">
    <location>
        <begin position="123"/>
        <end position="184"/>
    </location>
</feature>
<evidence type="ECO:0000313" key="6">
    <source>
        <dbReference type="Proteomes" id="UP000192251"/>
    </source>
</evidence>
<protein>
    <recommendedName>
        <fullName evidence="4">HTH gntR-type domain-containing protein</fullName>
    </recommendedName>
</protein>
<dbReference type="Gene3D" id="1.10.10.10">
    <property type="entry name" value="Winged helix-like DNA-binding domain superfamily/Winged helix DNA-binding domain"/>
    <property type="match status" value="2"/>
</dbReference>
<name>A0ABC8BVJ5_9ACTN</name>
<evidence type="ECO:0000256" key="1">
    <source>
        <dbReference type="ARBA" id="ARBA00023015"/>
    </source>
</evidence>
<gene>
    <name evidence="5" type="ORF">B7C62_17005</name>
</gene>
<dbReference type="Proteomes" id="UP000192251">
    <property type="component" value="Chromosome"/>
</dbReference>
<evidence type="ECO:0000256" key="2">
    <source>
        <dbReference type="ARBA" id="ARBA00023125"/>
    </source>
</evidence>
<proteinExistence type="predicted"/>
<evidence type="ECO:0000313" key="5">
    <source>
        <dbReference type="EMBL" id="ARF73775.1"/>
    </source>
</evidence>
<dbReference type="AlphaFoldDB" id="A0ABC8BVJ5"/>
<dbReference type="SMART" id="SM00345">
    <property type="entry name" value="HTH_GNTR"/>
    <property type="match status" value="2"/>
</dbReference>
<evidence type="ECO:0000256" key="3">
    <source>
        <dbReference type="ARBA" id="ARBA00023163"/>
    </source>
</evidence>
<keyword evidence="3" id="KW-0804">Transcription</keyword>
<dbReference type="KEGG" id="kab:B7C62_17005"/>
<dbReference type="InterPro" id="IPR050679">
    <property type="entry name" value="Bact_HTH_transcr_reg"/>
</dbReference>
<dbReference type="InterPro" id="IPR036388">
    <property type="entry name" value="WH-like_DNA-bd_sf"/>
</dbReference>
<dbReference type="RefSeq" id="WP_084747557.1">
    <property type="nucleotide sequence ID" value="NZ_CP020563.1"/>
</dbReference>
<dbReference type="InterPro" id="IPR036390">
    <property type="entry name" value="WH_DNA-bd_sf"/>
</dbReference>
<feature type="domain" description="HTH gntR-type" evidence="4">
    <location>
        <begin position="196"/>
        <end position="255"/>
    </location>
</feature>
<reference evidence="5 6" key="1">
    <citation type="submission" date="2017-04" db="EMBL/GenBank/DDBJ databases">
        <title>The complete genome sequence of Streptomyces albolongus YIM 101047, the producer of novel bafilomycins and novel odoriferous sesquiterpenoids.</title>
        <authorList>
            <person name="Yin M."/>
            <person name="Jiang Y."/>
        </authorList>
    </citation>
    <scope>NUCLEOTIDE SEQUENCE [LARGE SCALE GENOMIC DNA]</scope>
    <source>
        <strain evidence="5 6">YIM 101047</strain>
    </source>
</reference>
<sequence>MTVTSEKSTSSADCYQELRTQLGLLQRTTRVVEFGPASDFSRVCETVRAIVAPWIPLAERRFGEAQGSPTASNRWRQAIDAARRVNGDPPRTEADFLDASSASRALLRMLMEAERPGPGVAEIAARLREGIAAEVYLPGSVLPAARITAEFGCSPASIVRVLLAMRDLESEGAVVLRADRARVAGRRAPVDRPGQIADWLRHLIKAGVYPPCMTLPALTVLSRALASAAVDVTRALGILEGEGVLIRRTGVRPRVRPALPFPVSPPPSVEALLTRLDVVAPSDADLSTYGIGEACRRAHTWWSHRMNPPQSALDSATGALTAAVAHLVPLVMAQHSDGYVDAVVRRAAVSALAPPPGPEARLWRTACLSAAVRDLLHLSEPPVTASAGARTACDHIPPCPSADSTDWEAARVVGRDDGVGSARLCNGSVLFEDGGGLLPDGKILQPPGLAHAGRAS</sequence>
<dbReference type="PANTHER" id="PTHR44846:SF1">
    <property type="entry name" value="MANNOSYL-D-GLYCERATE TRANSPORT_METABOLISM SYSTEM REPRESSOR MNGR-RELATED"/>
    <property type="match status" value="1"/>
</dbReference>